<reference evidence="1" key="1">
    <citation type="submission" date="2020-05" db="EMBL/GenBank/DDBJ databases">
        <title>Genomic Encyclopedia of Type Strains, Phase IV (KMG-V): Genome sequencing to study the core and pangenomes of soil and plant-associated prokaryotes.</title>
        <authorList>
            <person name="Whitman W."/>
        </authorList>
    </citation>
    <scope>NUCLEOTIDE SEQUENCE</scope>
    <source>
        <strain evidence="1">16F</strain>
    </source>
</reference>
<comment type="caution">
    <text evidence="1">The sequence shown here is derived from an EMBL/GenBank/DDBJ whole genome shotgun (WGS) entry which is preliminary data.</text>
</comment>
<evidence type="ECO:0000313" key="2">
    <source>
        <dbReference type="Proteomes" id="UP000610746"/>
    </source>
</evidence>
<accession>A0A8J8GBE0</accession>
<sequence>MIIYGAVVLFNFNPCGSTIFAKRFDFFRAFFFILNFKLFLDHAQNLETKQKFGLICTRKTSDLLLRVIAFG</sequence>
<dbReference type="EMBL" id="JABSNO010000050">
    <property type="protein sequence ID" value="NRS94130.1"/>
    <property type="molecule type" value="Genomic_DNA"/>
</dbReference>
<protein>
    <submittedName>
        <fullName evidence="1">Uncharacterized protein</fullName>
    </submittedName>
</protein>
<dbReference type="AlphaFoldDB" id="A0A8J8GBE0"/>
<keyword evidence="2" id="KW-1185">Reference proteome</keyword>
<name>A0A8J8GBE0_9FLAO</name>
<evidence type="ECO:0000313" key="1">
    <source>
        <dbReference type="EMBL" id="NRS94130.1"/>
    </source>
</evidence>
<organism evidence="1 2">
    <name type="scientific">Frigoriflavimonas asaccharolytica</name>
    <dbReference type="NCBI Taxonomy" id="2735899"/>
    <lineage>
        <taxon>Bacteria</taxon>
        <taxon>Pseudomonadati</taxon>
        <taxon>Bacteroidota</taxon>
        <taxon>Flavobacteriia</taxon>
        <taxon>Flavobacteriales</taxon>
        <taxon>Weeksellaceae</taxon>
        <taxon>Frigoriflavimonas</taxon>
    </lineage>
</organism>
<dbReference type="Proteomes" id="UP000610746">
    <property type="component" value="Unassembled WGS sequence"/>
</dbReference>
<gene>
    <name evidence="1" type="ORF">HNQ03_003235</name>
</gene>
<proteinExistence type="predicted"/>